<reference evidence="1" key="1">
    <citation type="submission" date="2023-02" db="EMBL/GenBank/DDBJ databases">
        <title>Genome of toxic invasive species Heracleum sosnowskyi carries increased number of genes despite the absence of recent whole-genome duplications.</title>
        <authorList>
            <person name="Schelkunov M."/>
            <person name="Shtratnikova V."/>
            <person name="Makarenko M."/>
            <person name="Klepikova A."/>
            <person name="Omelchenko D."/>
            <person name="Novikova G."/>
            <person name="Obukhova E."/>
            <person name="Bogdanov V."/>
            <person name="Penin A."/>
            <person name="Logacheva M."/>
        </authorList>
    </citation>
    <scope>NUCLEOTIDE SEQUENCE</scope>
    <source>
        <strain evidence="1">Hsosn_3</strain>
        <tissue evidence="1">Leaf</tissue>
    </source>
</reference>
<dbReference type="Proteomes" id="UP001237642">
    <property type="component" value="Unassembled WGS sequence"/>
</dbReference>
<comment type="caution">
    <text evidence="1">The sequence shown here is derived from an EMBL/GenBank/DDBJ whole genome shotgun (WGS) entry which is preliminary data.</text>
</comment>
<proteinExistence type="predicted"/>
<evidence type="ECO:0000313" key="1">
    <source>
        <dbReference type="EMBL" id="KAK1353061.1"/>
    </source>
</evidence>
<name>A0AAD8GR22_9APIA</name>
<reference evidence="1" key="2">
    <citation type="submission" date="2023-05" db="EMBL/GenBank/DDBJ databases">
        <authorList>
            <person name="Schelkunov M.I."/>
        </authorList>
    </citation>
    <scope>NUCLEOTIDE SEQUENCE</scope>
    <source>
        <strain evidence="1">Hsosn_3</strain>
        <tissue evidence="1">Leaf</tissue>
    </source>
</reference>
<evidence type="ECO:0000313" key="2">
    <source>
        <dbReference type="Proteomes" id="UP001237642"/>
    </source>
</evidence>
<keyword evidence="2" id="KW-1185">Reference proteome</keyword>
<gene>
    <name evidence="1" type="ORF">POM88_052899</name>
</gene>
<protein>
    <submittedName>
        <fullName evidence="1">Uncharacterized protein</fullName>
    </submittedName>
</protein>
<dbReference type="EMBL" id="JAUIZM010000014">
    <property type="protein sequence ID" value="KAK1353061.1"/>
    <property type="molecule type" value="Genomic_DNA"/>
</dbReference>
<organism evidence="1 2">
    <name type="scientific">Heracleum sosnowskyi</name>
    <dbReference type="NCBI Taxonomy" id="360622"/>
    <lineage>
        <taxon>Eukaryota</taxon>
        <taxon>Viridiplantae</taxon>
        <taxon>Streptophyta</taxon>
        <taxon>Embryophyta</taxon>
        <taxon>Tracheophyta</taxon>
        <taxon>Spermatophyta</taxon>
        <taxon>Magnoliopsida</taxon>
        <taxon>eudicotyledons</taxon>
        <taxon>Gunneridae</taxon>
        <taxon>Pentapetalae</taxon>
        <taxon>asterids</taxon>
        <taxon>campanulids</taxon>
        <taxon>Apiales</taxon>
        <taxon>Apiaceae</taxon>
        <taxon>Apioideae</taxon>
        <taxon>apioid superclade</taxon>
        <taxon>Tordylieae</taxon>
        <taxon>Tordyliinae</taxon>
        <taxon>Heracleum</taxon>
    </lineage>
</organism>
<accession>A0AAD8GR22</accession>
<sequence>MVDEEGGGAAPTHNLVELSQASSILSHHCICIFNRYDEAYCENYVIVGGDDSHLDRIIAGIYCSTKLYLVAPIILRSVTRLLWAFDGWSRPNAISNLSTRVPFVTKGHN</sequence>
<dbReference type="AlphaFoldDB" id="A0AAD8GR22"/>